<name>A0A232EY15_9HYME</name>
<sequence length="55" mass="6423">MAARLKGWRYVAFLGTFAGSICTFLYFTAVRPMIDPEPYKKIREQVLPKLPKSEW</sequence>
<dbReference type="GO" id="GO:0016020">
    <property type="term" value="C:membrane"/>
    <property type="evidence" value="ECO:0007669"/>
    <property type="project" value="InterPro"/>
</dbReference>
<keyword evidence="1" id="KW-0812">Transmembrane</keyword>
<dbReference type="OrthoDB" id="8755372at2759"/>
<dbReference type="GO" id="GO:0033617">
    <property type="term" value="P:mitochondrial respiratory chain complex IV assembly"/>
    <property type="evidence" value="ECO:0007669"/>
    <property type="project" value="InterPro"/>
</dbReference>
<dbReference type="InterPro" id="IPR027917">
    <property type="entry name" value="MITRAC7/Phoenixin"/>
</dbReference>
<dbReference type="Proteomes" id="UP000215335">
    <property type="component" value="Unassembled WGS sequence"/>
</dbReference>
<evidence type="ECO:0008006" key="4">
    <source>
        <dbReference type="Google" id="ProtNLM"/>
    </source>
</evidence>
<keyword evidence="1" id="KW-1133">Transmembrane helix</keyword>
<reference evidence="2 3" key="1">
    <citation type="journal article" date="2017" name="Curr. Biol.">
        <title>The Evolution of Venom by Co-option of Single-Copy Genes.</title>
        <authorList>
            <person name="Martinson E.O."/>
            <person name="Mrinalini"/>
            <person name="Kelkar Y.D."/>
            <person name="Chang C.H."/>
            <person name="Werren J.H."/>
        </authorList>
    </citation>
    <scope>NUCLEOTIDE SEQUENCE [LARGE SCALE GENOMIC DNA]</scope>
    <source>
        <strain evidence="2 3">Alberta</strain>
        <tissue evidence="2">Whole body</tissue>
    </source>
</reference>
<evidence type="ECO:0000313" key="2">
    <source>
        <dbReference type="EMBL" id="OXU23366.1"/>
    </source>
</evidence>
<proteinExistence type="predicted"/>
<feature type="transmembrane region" description="Helical" evidence="1">
    <location>
        <begin position="7"/>
        <end position="29"/>
    </location>
</feature>
<dbReference type="AlphaFoldDB" id="A0A232EY15"/>
<keyword evidence="3" id="KW-1185">Reference proteome</keyword>
<organism evidence="2 3">
    <name type="scientific">Trichomalopsis sarcophagae</name>
    <dbReference type="NCBI Taxonomy" id="543379"/>
    <lineage>
        <taxon>Eukaryota</taxon>
        <taxon>Metazoa</taxon>
        <taxon>Ecdysozoa</taxon>
        <taxon>Arthropoda</taxon>
        <taxon>Hexapoda</taxon>
        <taxon>Insecta</taxon>
        <taxon>Pterygota</taxon>
        <taxon>Neoptera</taxon>
        <taxon>Endopterygota</taxon>
        <taxon>Hymenoptera</taxon>
        <taxon>Apocrita</taxon>
        <taxon>Proctotrupomorpha</taxon>
        <taxon>Chalcidoidea</taxon>
        <taxon>Pteromalidae</taxon>
        <taxon>Pteromalinae</taxon>
        <taxon>Trichomalopsis</taxon>
    </lineage>
</organism>
<keyword evidence="1" id="KW-0472">Membrane</keyword>
<comment type="caution">
    <text evidence="2">The sequence shown here is derived from an EMBL/GenBank/DDBJ whole genome shotgun (WGS) entry which is preliminary data.</text>
</comment>
<protein>
    <recommendedName>
        <fullName evidence="4">Mitochondrial cytochrome c oxidase subunit VIc/VIIs domain-containing protein</fullName>
    </recommendedName>
</protein>
<dbReference type="EMBL" id="NNAY01001634">
    <property type="protein sequence ID" value="OXU23366.1"/>
    <property type="molecule type" value="Genomic_DNA"/>
</dbReference>
<dbReference type="Pfam" id="PF15061">
    <property type="entry name" value="MITRAC7_Phoenixin"/>
    <property type="match status" value="1"/>
</dbReference>
<gene>
    <name evidence="2" type="ORF">TSAR_012473</name>
</gene>
<accession>A0A232EY15</accession>
<dbReference type="STRING" id="543379.A0A232EY15"/>
<evidence type="ECO:0000256" key="1">
    <source>
        <dbReference type="SAM" id="Phobius"/>
    </source>
</evidence>
<evidence type="ECO:0000313" key="3">
    <source>
        <dbReference type="Proteomes" id="UP000215335"/>
    </source>
</evidence>
<dbReference type="GO" id="GO:0005739">
    <property type="term" value="C:mitochondrion"/>
    <property type="evidence" value="ECO:0007669"/>
    <property type="project" value="GOC"/>
</dbReference>